<evidence type="ECO:0000313" key="2">
    <source>
        <dbReference type="Proteomes" id="UP001341840"/>
    </source>
</evidence>
<gene>
    <name evidence="1" type="ORF">PIB30_061581</name>
</gene>
<name>A0ABU6QL95_9FABA</name>
<dbReference type="Proteomes" id="UP001341840">
    <property type="component" value="Unassembled WGS sequence"/>
</dbReference>
<evidence type="ECO:0000313" key="1">
    <source>
        <dbReference type="EMBL" id="MED6112424.1"/>
    </source>
</evidence>
<reference evidence="1 2" key="1">
    <citation type="journal article" date="2023" name="Plants (Basel)">
        <title>Bridging the Gap: Combining Genomics and Transcriptomics Approaches to Understand Stylosanthes scabra, an Orphan Legume from the Brazilian Caatinga.</title>
        <authorList>
            <person name="Ferreira-Neto J.R.C."/>
            <person name="da Silva M.D."/>
            <person name="Binneck E."/>
            <person name="de Melo N.F."/>
            <person name="da Silva R.H."/>
            <person name="de Melo A.L.T.M."/>
            <person name="Pandolfi V."/>
            <person name="Bustamante F.O."/>
            <person name="Brasileiro-Vidal A.C."/>
            <person name="Benko-Iseppon A.M."/>
        </authorList>
    </citation>
    <scope>NUCLEOTIDE SEQUENCE [LARGE SCALE GENOMIC DNA]</scope>
    <source>
        <tissue evidence="1">Leaves</tissue>
    </source>
</reference>
<sequence length="78" mass="9035">MIDVRFRCYGFVKRGAFTSRNSARAEFRIAFSFRLVFAFFVFSETKQEELENFAVDSKVLALSSSFCRVRVILPSYTA</sequence>
<dbReference type="EMBL" id="JASCZI010000560">
    <property type="protein sequence ID" value="MED6112424.1"/>
    <property type="molecule type" value="Genomic_DNA"/>
</dbReference>
<accession>A0ABU6QL95</accession>
<protein>
    <submittedName>
        <fullName evidence="1">Uncharacterized protein</fullName>
    </submittedName>
</protein>
<comment type="caution">
    <text evidence="1">The sequence shown here is derived from an EMBL/GenBank/DDBJ whole genome shotgun (WGS) entry which is preliminary data.</text>
</comment>
<organism evidence="1 2">
    <name type="scientific">Stylosanthes scabra</name>
    <dbReference type="NCBI Taxonomy" id="79078"/>
    <lineage>
        <taxon>Eukaryota</taxon>
        <taxon>Viridiplantae</taxon>
        <taxon>Streptophyta</taxon>
        <taxon>Embryophyta</taxon>
        <taxon>Tracheophyta</taxon>
        <taxon>Spermatophyta</taxon>
        <taxon>Magnoliopsida</taxon>
        <taxon>eudicotyledons</taxon>
        <taxon>Gunneridae</taxon>
        <taxon>Pentapetalae</taxon>
        <taxon>rosids</taxon>
        <taxon>fabids</taxon>
        <taxon>Fabales</taxon>
        <taxon>Fabaceae</taxon>
        <taxon>Papilionoideae</taxon>
        <taxon>50 kb inversion clade</taxon>
        <taxon>dalbergioids sensu lato</taxon>
        <taxon>Dalbergieae</taxon>
        <taxon>Pterocarpus clade</taxon>
        <taxon>Stylosanthes</taxon>
    </lineage>
</organism>
<keyword evidence="2" id="KW-1185">Reference proteome</keyword>
<proteinExistence type="predicted"/>